<dbReference type="InterPro" id="IPR011701">
    <property type="entry name" value="MFS"/>
</dbReference>
<organism evidence="7 8">
    <name type="scientific">Microbacterium trichothecenolyticum</name>
    <name type="common">Aureobacterium trichothecenolyticum</name>
    <dbReference type="NCBI Taxonomy" id="69370"/>
    <lineage>
        <taxon>Bacteria</taxon>
        <taxon>Bacillati</taxon>
        <taxon>Actinomycetota</taxon>
        <taxon>Actinomycetes</taxon>
        <taxon>Micrococcales</taxon>
        <taxon>Microbacteriaceae</taxon>
        <taxon>Microbacterium</taxon>
    </lineage>
</organism>
<feature type="transmembrane region" description="Helical" evidence="5">
    <location>
        <begin position="262"/>
        <end position="281"/>
    </location>
</feature>
<sequence length="384" mass="39064">MNSSPRPRTSVPRELLVFTGVAAFFAATVYFPQTLAPAMAASFEIDAAGQSAVTGAVQLSYGAAMLVIVPRADRANPRTLLALLLAASAVAALAFAAAPSAPFAAGIGIVLGLSAGGAQVCVVYASSVALAPRGVDRRARDGMPWAISGILLGVIVSRPVATTLAAWADWRSAFVVLGLVSAVLAVFVEWAVPSRAVSSPAPHPRLEPAAEGVVRSALHALGSRHIWAWALPQSSLFAVQCAFWAIAPFLLTARLGEVDAAFSLSVISVAAVSGVVVSFLLGRVGRVRHPRGTHALVFATGALGALGLVPADMAAGVVVVVLLFLAAIVLDGSVAAGQTVAQREAMRLGPTASARANGAYMAIVYAGGALGSAVGGLLFQWFIS</sequence>
<feature type="domain" description="Major facilitator superfamily (MFS) profile" evidence="6">
    <location>
        <begin position="12"/>
        <end position="384"/>
    </location>
</feature>
<keyword evidence="2 5" id="KW-0812">Transmembrane</keyword>
<feature type="transmembrane region" description="Helical" evidence="5">
    <location>
        <begin position="317"/>
        <end position="337"/>
    </location>
</feature>
<feature type="transmembrane region" description="Helical" evidence="5">
    <location>
        <begin position="143"/>
        <end position="167"/>
    </location>
</feature>
<dbReference type="InterPro" id="IPR020846">
    <property type="entry name" value="MFS_dom"/>
</dbReference>
<dbReference type="InterPro" id="IPR036259">
    <property type="entry name" value="MFS_trans_sf"/>
</dbReference>
<keyword evidence="4 5" id="KW-0472">Membrane</keyword>
<feature type="transmembrane region" description="Helical" evidence="5">
    <location>
        <begin position="104"/>
        <end position="131"/>
    </location>
</feature>
<evidence type="ECO:0000256" key="5">
    <source>
        <dbReference type="SAM" id="Phobius"/>
    </source>
</evidence>
<dbReference type="Pfam" id="PF07690">
    <property type="entry name" value="MFS_1"/>
    <property type="match status" value="1"/>
</dbReference>
<evidence type="ECO:0000256" key="3">
    <source>
        <dbReference type="ARBA" id="ARBA00022989"/>
    </source>
</evidence>
<evidence type="ECO:0000259" key="6">
    <source>
        <dbReference type="PROSITE" id="PS50850"/>
    </source>
</evidence>
<protein>
    <submittedName>
        <fullName evidence="7">MFS family arabinose efflux permease</fullName>
    </submittedName>
</protein>
<gene>
    <name evidence="7" type="ORF">QE412_000443</name>
</gene>
<feature type="transmembrane region" description="Helical" evidence="5">
    <location>
        <begin position="293"/>
        <end position="311"/>
    </location>
</feature>
<reference evidence="7 8" key="1">
    <citation type="submission" date="2023-07" db="EMBL/GenBank/DDBJ databases">
        <title>Functional and genomic diversity of the sorghum phyllosphere microbiome.</title>
        <authorList>
            <person name="Shade A."/>
        </authorList>
    </citation>
    <scope>NUCLEOTIDE SEQUENCE [LARGE SCALE GENOMIC DNA]</scope>
    <source>
        <strain evidence="7 8">SORGH_AS_1207</strain>
    </source>
</reference>
<dbReference type="PANTHER" id="PTHR42910">
    <property type="entry name" value="TRANSPORTER SCO4007-RELATED"/>
    <property type="match status" value="1"/>
</dbReference>
<evidence type="ECO:0000256" key="1">
    <source>
        <dbReference type="ARBA" id="ARBA00004651"/>
    </source>
</evidence>
<feature type="transmembrane region" description="Helical" evidence="5">
    <location>
        <begin position="173"/>
        <end position="192"/>
    </location>
</feature>
<keyword evidence="8" id="KW-1185">Reference proteome</keyword>
<evidence type="ECO:0000313" key="7">
    <source>
        <dbReference type="EMBL" id="MDQ1121870.1"/>
    </source>
</evidence>
<keyword evidence="3 5" id="KW-1133">Transmembrane helix</keyword>
<proteinExistence type="predicted"/>
<dbReference type="PROSITE" id="PS50850">
    <property type="entry name" value="MFS"/>
    <property type="match status" value="1"/>
</dbReference>
<evidence type="ECO:0000256" key="4">
    <source>
        <dbReference type="ARBA" id="ARBA00023136"/>
    </source>
</evidence>
<evidence type="ECO:0000256" key="2">
    <source>
        <dbReference type="ARBA" id="ARBA00022692"/>
    </source>
</evidence>
<name>A0ABU0TQC5_MICTR</name>
<evidence type="ECO:0000313" key="8">
    <source>
        <dbReference type="Proteomes" id="UP001226691"/>
    </source>
</evidence>
<feature type="transmembrane region" description="Helical" evidence="5">
    <location>
        <begin position="80"/>
        <end position="98"/>
    </location>
</feature>
<dbReference type="Gene3D" id="1.20.1250.20">
    <property type="entry name" value="MFS general substrate transporter like domains"/>
    <property type="match status" value="1"/>
</dbReference>
<dbReference type="PANTHER" id="PTHR42910:SF1">
    <property type="entry name" value="MAJOR FACILITATOR SUPERFAMILY (MFS) PROFILE DOMAIN-CONTAINING PROTEIN"/>
    <property type="match status" value="1"/>
</dbReference>
<dbReference type="SUPFAM" id="SSF103473">
    <property type="entry name" value="MFS general substrate transporter"/>
    <property type="match status" value="1"/>
</dbReference>
<comment type="caution">
    <text evidence="7">The sequence shown here is derived from an EMBL/GenBank/DDBJ whole genome shotgun (WGS) entry which is preliminary data.</text>
</comment>
<dbReference type="RefSeq" id="WP_307479596.1">
    <property type="nucleotide sequence ID" value="NZ_JAUTBF010000001.1"/>
</dbReference>
<dbReference type="EMBL" id="JAUTBF010000001">
    <property type="protein sequence ID" value="MDQ1121870.1"/>
    <property type="molecule type" value="Genomic_DNA"/>
</dbReference>
<comment type="subcellular location">
    <subcellularLocation>
        <location evidence="1">Cell membrane</location>
        <topology evidence="1">Multi-pass membrane protein</topology>
    </subcellularLocation>
</comment>
<feature type="transmembrane region" description="Helical" evidence="5">
    <location>
        <begin position="226"/>
        <end position="250"/>
    </location>
</feature>
<accession>A0ABU0TQC5</accession>
<feature type="transmembrane region" description="Helical" evidence="5">
    <location>
        <begin position="358"/>
        <end position="383"/>
    </location>
</feature>
<dbReference type="Proteomes" id="UP001226691">
    <property type="component" value="Unassembled WGS sequence"/>
</dbReference>
<feature type="transmembrane region" description="Helical" evidence="5">
    <location>
        <begin position="50"/>
        <end position="68"/>
    </location>
</feature>